<dbReference type="RefSeq" id="WP_344711992.1">
    <property type="nucleotide sequence ID" value="NZ_BAAAWH010000001.1"/>
</dbReference>
<reference evidence="3 4" key="1">
    <citation type="submission" date="2024-09" db="EMBL/GenBank/DDBJ databases">
        <authorList>
            <person name="Sun Q."/>
            <person name="Mori K."/>
        </authorList>
    </citation>
    <scope>NUCLEOTIDE SEQUENCE [LARGE SCALE GENOMIC DNA]</scope>
    <source>
        <strain evidence="3 4">JCM 1342</strain>
    </source>
</reference>
<dbReference type="Proteomes" id="UP001589611">
    <property type="component" value="Unassembled WGS sequence"/>
</dbReference>
<accession>A0ABV5SZ24</accession>
<evidence type="ECO:0000256" key="1">
    <source>
        <dbReference type="SAM" id="MobiDB-lite"/>
    </source>
</evidence>
<organism evidence="3 4">
    <name type="scientific">Microbacterium terregens</name>
    <dbReference type="NCBI Taxonomy" id="69363"/>
    <lineage>
        <taxon>Bacteria</taxon>
        <taxon>Bacillati</taxon>
        <taxon>Actinomycetota</taxon>
        <taxon>Actinomycetes</taxon>
        <taxon>Micrococcales</taxon>
        <taxon>Microbacteriaceae</taxon>
        <taxon>Microbacterium</taxon>
    </lineage>
</organism>
<feature type="transmembrane region" description="Helical" evidence="2">
    <location>
        <begin position="633"/>
        <end position="652"/>
    </location>
</feature>
<evidence type="ECO:0000313" key="4">
    <source>
        <dbReference type="Proteomes" id="UP001589611"/>
    </source>
</evidence>
<keyword evidence="2" id="KW-0472">Membrane</keyword>
<proteinExistence type="predicted"/>
<name>A0ABV5SZ24_9MICO</name>
<keyword evidence="2" id="KW-0812">Transmembrane</keyword>
<dbReference type="EMBL" id="JBHMBE010000003">
    <property type="protein sequence ID" value="MFB9645598.1"/>
    <property type="molecule type" value="Genomic_DNA"/>
</dbReference>
<feature type="region of interest" description="Disordered" evidence="1">
    <location>
        <begin position="55"/>
        <end position="75"/>
    </location>
</feature>
<feature type="transmembrane region" description="Helical" evidence="2">
    <location>
        <begin position="597"/>
        <end position="621"/>
    </location>
</feature>
<evidence type="ECO:0000313" key="3">
    <source>
        <dbReference type="EMBL" id="MFB9645598.1"/>
    </source>
</evidence>
<feature type="transmembrane region" description="Helical" evidence="2">
    <location>
        <begin position="551"/>
        <end position="570"/>
    </location>
</feature>
<feature type="transmembrane region" description="Helical" evidence="2">
    <location>
        <begin position="658"/>
        <end position="679"/>
    </location>
</feature>
<keyword evidence="2" id="KW-1133">Transmembrane helix</keyword>
<keyword evidence="4" id="KW-1185">Reference proteome</keyword>
<gene>
    <name evidence="3" type="ORF">ACFFPJ_07290</name>
</gene>
<protein>
    <submittedName>
        <fullName evidence="3">Zinc ribbon domain-containing protein</fullName>
    </submittedName>
</protein>
<evidence type="ECO:0000256" key="2">
    <source>
        <dbReference type="SAM" id="Phobius"/>
    </source>
</evidence>
<sequence>MAERICGVCGTRNDADARFCKNCDNYLGWDVGASTLDGEALTGTVPTVVGMVPAEPAPTPTTAADATSTGPAAASDPVGVPPIPAVPAAVAAAQPTQAAHGSPTVAVANSDAVVTAGAPAEVEFTIENTLTIVDGYVLEAVDPPSWLVLAHPDVHLMPGEVRSVALSLGLRNDTMVVAQRVPLTVVVRSMEDAERNATVSVIVTVPPHGPRPTLEARPTLIRLDDADSGHFSVRLDNRTANYPQTVGMSGGDPEGVVTFAFTPEVVEVPAGAMVEVAVAFTAPQPAPGQQLNRQLTVAATNDEGAITTILTLVQSTAAAPVDAPVRVQVQPSSIRLVDSAEADFEVHVDNRGGHSDVTVALSGTDPEQRLSFAFVPARFVAVPGHVTRAHGRLRAHLPPRGTSTTHPFTVIASDGTSDIEASASLEITASAAAMATAEVRAQPEKLDIGTHGDGEFSIQVDNRRGSEPLNVVFAGRSDDGLVRARFSPPNLVIAPGTVGHARMSVSSPHPPPRQVGVRQLEILVSDGTQSLTASAELTQTGPDRRRPAGRWLALIGALLVLVGALAIPWFQDVPVDLNVGALPQNVITALDAGLPPFTAAVAVAEAPLRILLAVLAVAMLFGLTGKGGLIRKAAILVVLLTVAYVVSVAVVISTFPPLSFGIPIIVVGAVLGYVGGILARPAG</sequence>
<comment type="caution">
    <text evidence="3">The sequence shown here is derived from an EMBL/GenBank/DDBJ whole genome shotgun (WGS) entry which is preliminary data.</text>
</comment>